<evidence type="ECO:0000313" key="3">
    <source>
        <dbReference type="Proteomes" id="UP000589984"/>
    </source>
</evidence>
<keyword evidence="3" id="KW-1185">Reference proteome</keyword>
<proteinExistence type="predicted"/>
<name>A0A7Y6V943_9GAMM</name>
<accession>A0A7Y6V943</accession>
<comment type="caution">
    <text evidence="2">The sequence shown here is derived from an EMBL/GenBank/DDBJ whole genome shotgun (WGS) entry which is preliminary data.</text>
</comment>
<feature type="chain" id="PRO_5030604229" evidence="1">
    <location>
        <begin position="27"/>
        <end position="146"/>
    </location>
</feature>
<dbReference type="RefSeq" id="WP_176303868.1">
    <property type="nucleotide sequence ID" value="NZ_JABWCV010000013.1"/>
</dbReference>
<evidence type="ECO:0000313" key="2">
    <source>
        <dbReference type="EMBL" id="NVF15014.1"/>
    </source>
</evidence>
<organism evidence="2 3">
    <name type="scientific">Vreelandella maris</name>
    <dbReference type="NCBI Taxonomy" id="2729617"/>
    <lineage>
        <taxon>Bacteria</taxon>
        <taxon>Pseudomonadati</taxon>
        <taxon>Pseudomonadota</taxon>
        <taxon>Gammaproteobacteria</taxon>
        <taxon>Oceanospirillales</taxon>
        <taxon>Halomonadaceae</taxon>
        <taxon>Vreelandella</taxon>
    </lineage>
</organism>
<dbReference type="EMBL" id="JABWCV010000013">
    <property type="protein sequence ID" value="NVF15014.1"/>
    <property type="molecule type" value="Genomic_DNA"/>
</dbReference>
<gene>
    <name evidence="2" type="ORF">HUO07_12655</name>
</gene>
<sequence length="146" mass="15790">MVKHMLHITAIAGGLALSLMAGVVNAEGNSGAAIQVNQENLADYRQLASDLGLEYDHEYGYSEWVDAKGQSELGSAGEYEFLDCSNGMQDHGMCDYGANGTYWESVYYSNYDVTLLIQVSSDADSGTSSVNLLKLAEGRHPDLHES</sequence>
<dbReference type="Proteomes" id="UP000589984">
    <property type="component" value="Unassembled WGS sequence"/>
</dbReference>
<dbReference type="AlphaFoldDB" id="A0A7Y6V943"/>
<evidence type="ECO:0000256" key="1">
    <source>
        <dbReference type="SAM" id="SignalP"/>
    </source>
</evidence>
<protein>
    <submittedName>
        <fullName evidence="2">Uncharacterized protein</fullName>
    </submittedName>
</protein>
<keyword evidence="1" id="KW-0732">Signal</keyword>
<reference evidence="2 3" key="1">
    <citation type="submission" date="2020-06" db="EMBL/GenBank/DDBJ databases">
        <title>Halomonas sp. QX-1 draft genome sequence.</title>
        <authorList>
            <person name="Qiu X."/>
        </authorList>
    </citation>
    <scope>NUCLEOTIDE SEQUENCE [LARGE SCALE GENOMIC DNA]</scope>
    <source>
        <strain evidence="2 3">QX-1</strain>
    </source>
</reference>
<feature type="signal peptide" evidence="1">
    <location>
        <begin position="1"/>
        <end position="26"/>
    </location>
</feature>